<dbReference type="Pfam" id="PF05359">
    <property type="entry name" value="DUF748"/>
    <property type="match status" value="2"/>
</dbReference>
<keyword evidence="2" id="KW-1133">Transmembrane helix</keyword>
<feature type="compositionally biased region" description="Basic and acidic residues" evidence="1">
    <location>
        <begin position="824"/>
        <end position="848"/>
    </location>
</feature>
<dbReference type="PANTHER" id="PTHR30441:SF8">
    <property type="entry name" value="DUF748 DOMAIN-CONTAINING PROTEIN"/>
    <property type="match status" value="1"/>
</dbReference>
<organism evidence="3">
    <name type="scientific">uncultured delta proteobacterium</name>
    <dbReference type="NCBI Taxonomy" id="34034"/>
    <lineage>
        <taxon>Bacteria</taxon>
        <taxon>Deltaproteobacteria</taxon>
        <taxon>environmental samples</taxon>
    </lineage>
</organism>
<dbReference type="InterPro" id="IPR008023">
    <property type="entry name" value="DUF748"/>
</dbReference>
<keyword evidence="2" id="KW-0472">Membrane</keyword>
<feature type="region of interest" description="Disordered" evidence="1">
    <location>
        <begin position="806"/>
        <end position="848"/>
    </location>
</feature>
<dbReference type="PANTHER" id="PTHR30441">
    <property type="entry name" value="DUF748 DOMAIN-CONTAINING PROTEIN"/>
    <property type="match status" value="1"/>
</dbReference>
<evidence type="ECO:0008006" key="4">
    <source>
        <dbReference type="Google" id="ProtNLM"/>
    </source>
</evidence>
<dbReference type="InterPro" id="IPR052894">
    <property type="entry name" value="AsmA-related"/>
</dbReference>
<sequence>MADTDTRQQSRGFFRSLALTRKGRPGLLPWLAFFILLYAAGLGFLLPYFAKPFLEKTLSRELGVACTIGKLTVNPATLKITARDFRIPYPDAAREKTGEYLVRLKRLEMSPSLLSAAHKTLIVDDLRLVEPQFFLTRLPDGTLSTQLFFAGEDPREPNAEPEEEKEADLFPLVIHNITIRNGTLTVADAVHGARHTATNIDLSVPFASTLQTDRDVALTPTLSAVVNGRAITIQGESRPFASSRQTEFALQTRDLNLPDFNSYIRPYTSLDLTSGLLHTELTLRFEADAEKAFDVSLAGTMEITGLTLADKKNTVFSLAKASVDAENVIIGPRRIIINKASLEKPEMVIRRAKNGTVDWETFFFLPKDAPKSDIRITTSGGREVPIPGRETAPEQPHGLPLQLVLKDSTLTDGKITWQDNAPQPPVRYVMENIQGSFSDVSTDDAGSAVFSLSFGSGASTVSARGKATISPMRVECALDAKELPLPPFAPYVPRDSGLVLEGGTLSVAGDCLFQYRPELLARISKGQAALSGIKARTGGAGAPFLAVRNIAAERITADAAERTLHIGKISGTGIDGAFTRGKDGALMLPAFTPKPADARNGKPAPAPAPDKPWHISVDALAVGQSTFGFVDESLRRKAAIQLKNIAVSGKNFSSHGTKRWDLSVSAASGEEGKLSLAANGTLAPLNLTFSGAVEKADLRPLSPYLQEATRIRLREASLGGDFSGSVRRAPGTKTGGDFAVKGNLGVYGTSFTFRGKELGGWGRMRVENFDYHVPPSGRRACSIGSIAVNSPRLAVIIDGKGVSSLETALAGPDAPDGAGGPGGTDERDGQDGPEQGRETAERSPKEPFEMASFSIGKVAVSLGQATYQDNRVSPPYTLRMNQVTAALANLSLDPREEASLTGSLTINGSPVAVAAKAAALATEPKGSGTMSVRSLDLSRFTQYAEKYLGYPVRRGELTADTTATLKGRELTMRNTVLIRGLDLGKKVDSPHAPDMPLSAAVGILRDPGGNITLNLPVSGTIGDPEFKLGGVVAKVIANVIFKTVTSPFSLVGGVVSGFFNLFSSDGPTSAEIVFPIGEDTLDAVARDSLQQLGEELRKHPKAVLDVTGLADRGEKNVLVDAWVAKALRQRKYNALPPEEKAKTTPEAMIVGPEHNAREYSRLLFDLYKDLPFVKKSKDPETAAPQSTRAVMRILRSRLDIGEKELLYLARMRAVAVYHALCQGNIDIAFRIRLRESVLLDVEETGDRIASYARITVTR</sequence>
<reference evidence="3" key="1">
    <citation type="submission" date="2016-04" db="EMBL/GenBank/DDBJ databases">
        <authorList>
            <person name="Evans L.H."/>
            <person name="Alamgir A."/>
            <person name="Owens N."/>
            <person name="Weber N.D."/>
            <person name="Virtaneva K."/>
            <person name="Barbian K."/>
            <person name="Babar A."/>
            <person name="Rosenke K."/>
        </authorList>
    </citation>
    <scope>NUCLEOTIDE SEQUENCE</scope>
    <source>
        <strain evidence="3">86</strain>
    </source>
</reference>
<accession>A0A212JUZ9</accession>
<dbReference type="AlphaFoldDB" id="A0A212JUZ9"/>
<proteinExistence type="predicted"/>
<keyword evidence="2" id="KW-0812">Transmembrane</keyword>
<feature type="transmembrane region" description="Helical" evidence="2">
    <location>
        <begin position="27"/>
        <end position="50"/>
    </location>
</feature>
<gene>
    <name evidence="3" type="ORF">KL86DPRO_20117</name>
</gene>
<dbReference type="GO" id="GO:0005886">
    <property type="term" value="C:plasma membrane"/>
    <property type="evidence" value="ECO:0007669"/>
    <property type="project" value="TreeGrafter"/>
</dbReference>
<evidence type="ECO:0000313" key="3">
    <source>
        <dbReference type="EMBL" id="SBW03284.1"/>
    </source>
</evidence>
<evidence type="ECO:0000256" key="1">
    <source>
        <dbReference type="SAM" id="MobiDB-lite"/>
    </source>
</evidence>
<protein>
    <recommendedName>
        <fullName evidence="4">DUF748 domain-containing protein</fullName>
    </recommendedName>
</protein>
<name>A0A212JUZ9_9DELT</name>
<dbReference type="EMBL" id="FLUQ01000002">
    <property type="protein sequence ID" value="SBW03284.1"/>
    <property type="molecule type" value="Genomic_DNA"/>
</dbReference>
<dbReference type="GO" id="GO:0090313">
    <property type="term" value="P:regulation of protein targeting to membrane"/>
    <property type="evidence" value="ECO:0007669"/>
    <property type="project" value="TreeGrafter"/>
</dbReference>
<evidence type="ECO:0000256" key="2">
    <source>
        <dbReference type="SAM" id="Phobius"/>
    </source>
</evidence>